<dbReference type="OrthoDB" id="2155209at2759"/>
<feature type="compositionally biased region" description="Polar residues" evidence="2">
    <location>
        <begin position="59"/>
        <end position="86"/>
    </location>
</feature>
<feature type="region of interest" description="Disordered" evidence="2">
    <location>
        <begin position="1"/>
        <end position="134"/>
    </location>
</feature>
<feature type="region of interest" description="Disordered" evidence="2">
    <location>
        <begin position="367"/>
        <end position="422"/>
    </location>
</feature>
<dbReference type="InterPro" id="IPR039496">
    <property type="entry name" value="CCDC92/74_N"/>
</dbReference>
<name>A0A556UYM7_BAGYA</name>
<dbReference type="PANTHER" id="PTHR14882">
    <property type="entry name" value="COILED-COIL DOMAIN-CONTAINING 74A"/>
    <property type="match status" value="1"/>
</dbReference>
<evidence type="ECO:0000256" key="2">
    <source>
        <dbReference type="SAM" id="MobiDB-lite"/>
    </source>
</evidence>
<feature type="compositionally biased region" description="Basic residues" evidence="2">
    <location>
        <begin position="24"/>
        <end position="39"/>
    </location>
</feature>
<evidence type="ECO:0000313" key="4">
    <source>
        <dbReference type="EMBL" id="TSP68500.1"/>
    </source>
</evidence>
<dbReference type="Pfam" id="PF14916">
    <property type="entry name" value="CCDC92"/>
    <property type="match status" value="1"/>
</dbReference>
<evidence type="ECO:0000259" key="3">
    <source>
        <dbReference type="Pfam" id="PF14916"/>
    </source>
</evidence>
<keyword evidence="5" id="KW-1185">Reference proteome</keyword>
<dbReference type="PANTHER" id="PTHR14882:SF3">
    <property type="entry name" value="COILED-COIL DOMAIN CONTAINING 92B"/>
    <property type="match status" value="1"/>
</dbReference>
<feature type="domain" description="CCDC92/74 N-terminal" evidence="3">
    <location>
        <begin position="218"/>
        <end position="255"/>
    </location>
</feature>
<feature type="compositionally biased region" description="Basic and acidic residues" evidence="2">
    <location>
        <begin position="40"/>
        <end position="53"/>
    </location>
</feature>
<feature type="compositionally biased region" description="Basic and acidic residues" evidence="2">
    <location>
        <begin position="377"/>
        <end position="391"/>
    </location>
</feature>
<feature type="compositionally biased region" description="Basic and acidic residues" evidence="2">
    <location>
        <begin position="400"/>
        <end position="422"/>
    </location>
</feature>
<gene>
    <name evidence="4" type="ORF">Baya_10985</name>
</gene>
<protein>
    <submittedName>
        <fullName evidence="4">Coiled-coil domain-containing protein 92</fullName>
    </submittedName>
</protein>
<accession>A0A556UYM7</accession>
<dbReference type="EMBL" id="VCAZ01000078">
    <property type="protein sequence ID" value="TSP68500.1"/>
    <property type="molecule type" value="Genomic_DNA"/>
</dbReference>
<evidence type="ECO:0000256" key="1">
    <source>
        <dbReference type="ARBA" id="ARBA00023054"/>
    </source>
</evidence>
<keyword evidence="1" id="KW-0175">Coiled coil</keyword>
<dbReference type="InterPro" id="IPR040370">
    <property type="entry name" value="CCDC74A/CCDC74B/CCDC92"/>
</dbReference>
<sequence>MASLTGKLRELRDGIQLSNARGSAAKKGKKKKKKKKKKRNTTEEKTECICEQKKRGHPSTPSFSDDSEKPQTQQQSTNTDKSSDPNQAKGRAKERSATKGRKTKKTQLGVEEEPTVDKMDRTDASSQKKESLRWEGALDDPAAEAERLEVYKANRRKRYMAFKQTLLENAKEAVCALVLILDLFAHHQLVDRPDSVQQLGVEGEDTCCVSMDTSTLTQQVESVERNIKFLQKEHQVLLSGLRLEIRHLKKRCNDLIKHCILPKPSCLPDIAAEEEFLQTRLLQTDHHLADQVRLQQDLKTKLRHKGEQASALQVRLRDEERRCLEELKRRGHKITALSRDLRKQTNMAAQLTFQLHSARFRLYHQVEEDGEDEEQERGDKVSTARAEDRQRSHSSTRSFRRSERVRECVPQERVLGPEKPRPMPDPALFLYPFTQRLLPLHITLRGHCGEGDSQRRIGRLRTQAMRKDNGPETTDL</sequence>
<dbReference type="AlphaFoldDB" id="A0A556UYM7"/>
<proteinExistence type="predicted"/>
<organism evidence="4 5">
    <name type="scientific">Bagarius yarrelli</name>
    <name type="common">Goonch</name>
    <name type="synonym">Bagrus yarrelli</name>
    <dbReference type="NCBI Taxonomy" id="175774"/>
    <lineage>
        <taxon>Eukaryota</taxon>
        <taxon>Metazoa</taxon>
        <taxon>Chordata</taxon>
        <taxon>Craniata</taxon>
        <taxon>Vertebrata</taxon>
        <taxon>Euteleostomi</taxon>
        <taxon>Actinopterygii</taxon>
        <taxon>Neopterygii</taxon>
        <taxon>Teleostei</taxon>
        <taxon>Ostariophysi</taxon>
        <taxon>Siluriformes</taxon>
        <taxon>Sisoridae</taxon>
        <taxon>Sisorinae</taxon>
        <taxon>Bagarius</taxon>
    </lineage>
</organism>
<comment type="caution">
    <text evidence="4">The sequence shown here is derived from an EMBL/GenBank/DDBJ whole genome shotgun (WGS) entry which is preliminary data.</text>
</comment>
<evidence type="ECO:0000313" key="5">
    <source>
        <dbReference type="Proteomes" id="UP000319801"/>
    </source>
</evidence>
<feature type="compositionally biased region" description="Basic and acidic residues" evidence="2">
    <location>
        <begin position="115"/>
        <end position="133"/>
    </location>
</feature>
<reference evidence="4 5" key="1">
    <citation type="journal article" date="2019" name="Genome Biol. Evol.">
        <title>Whole-Genome Sequencing of the Giant Devil Catfish, Bagarius yarrelli.</title>
        <authorList>
            <person name="Jiang W."/>
            <person name="Lv Y."/>
            <person name="Cheng L."/>
            <person name="Yang K."/>
            <person name="Chao B."/>
            <person name="Wang X."/>
            <person name="Li Y."/>
            <person name="Pan X."/>
            <person name="You X."/>
            <person name="Zhang Y."/>
            <person name="Yang J."/>
            <person name="Li J."/>
            <person name="Zhang X."/>
            <person name="Liu S."/>
            <person name="Sun C."/>
            <person name="Yang J."/>
            <person name="Shi Q."/>
        </authorList>
    </citation>
    <scope>NUCLEOTIDE SEQUENCE [LARGE SCALE GENOMIC DNA]</scope>
    <source>
        <strain evidence="4">JWS20170419001</strain>
        <tissue evidence="4">Muscle</tissue>
    </source>
</reference>
<dbReference type="Proteomes" id="UP000319801">
    <property type="component" value="Unassembled WGS sequence"/>
</dbReference>